<comment type="caution">
    <text evidence="1">The sequence shown here is derived from an EMBL/GenBank/DDBJ whole genome shotgun (WGS) entry which is preliminary data.</text>
</comment>
<dbReference type="AlphaFoldDB" id="A0A1G2K8K7"/>
<sequence length="306" mass="35979">MRLLNLPQISLTKHLFCYTLVLRRLCSNGGERSLRKNKFADITPNIVWDSLDEAEWKNPPKSFEREIHSLFRGIYPQEKIRSLQTYNPTIIGYDHRSPLLVGRIAELLSKLRKSQPQCRIAMEILPPLAHEWITDFLRDEKEYNERGTIHGKKPAEGLVANLLAYRSKLAKNHGEALLLWLLENEFSVISIEHPNVMDWIRQDEHDQRLAEGKEDVCLGVPWRHIRSFYTAIRRDIHGLGVLESEQPDIICVGVYHAIKYDLLLKRDGKKSYYFLSEEFVEKQLEWRLLFKIWKASHEAYLKKPPR</sequence>
<evidence type="ECO:0000313" key="1">
    <source>
        <dbReference type="EMBL" id="OGZ95756.1"/>
    </source>
</evidence>
<evidence type="ECO:0000313" key="2">
    <source>
        <dbReference type="Proteomes" id="UP000177152"/>
    </source>
</evidence>
<proteinExistence type="predicted"/>
<dbReference type="Proteomes" id="UP000177152">
    <property type="component" value="Unassembled WGS sequence"/>
</dbReference>
<organism evidence="1 2">
    <name type="scientific">Candidatus Sungbacteria bacterium RIFCSPHIGHO2_01_FULL_47_32</name>
    <dbReference type="NCBI Taxonomy" id="1802264"/>
    <lineage>
        <taxon>Bacteria</taxon>
        <taxon>Candidatus Sungiibacteriota</taxon>
    </lineage>
</organism>
<dbReference type="EMBL" id="MHQC01000005">
    <property type="protein sequence ID" value="OGZ95756.1"/>
    <property type="molecule type" value="Genomic_DNA"/>
</dbReference>
<protein>
    <submittedName>
        <fullName evidence="1">Uncharacterized protein</fullName>
    </submittedName>
</protein>
<reference evidence="1 2" key="1">
    <citation type="journal article" date="2016" name="Nat. Commun.">
        <title>Thousands of microbial genomes shed light on interconnected biogeochemical processes in an aquifer system.</title>
        <authorList>
            <person name="Anantharaman K."/>
            <person name="Brown C.T."/>
            <person name="Hug L.A."/>
            <person name="Sharon I."/>
            <person name="Castelle C.J."/>
            <person name="Probst A.J."/>
            <person name="Thomas B.C."/>
            <person name="Singh A."/>
            <person name="Wilkins M.J."/>
            <person name="Karaoz U."/>
            <person name="Brodie E.L."/>
            <person name="Williams K.H."/>
            <person name="Hubbard S.S."/>
            <person name="Banfield J.F."/>
        </authorList>
    </citation>
    <scope>NUCLEOTIDE SEQUENCE [LARGE SCALE GENOMIC DNA]</scope>
</reference>
<name>A0A1G2K8K7_9BACT</name>
<accession>A0A1G2K8K7</accession>
<gene>
    <name evidence="1" type="ORF">A2633_00470</name>
</gene>